<dbReference type="EMBL" id="OC339717">
    <property type="protein sequence ID" value="CAD7418681.1"/>
    <property type="molecule type" value="Genomic_DNA"/>
</dbReference>
<name>A0A7R9DPM6_TIMCR</name>
<dbReference type="AlphaFoldDB" id="A0A7R9DPM6"/>
<sequence>MEFNFYKFSSRVMQDLDTAYDTRYNKCAEFPRPFSWVHACSTVCPPPLCARLAVHGLNAPGVSGCVARRLTLVSDSRPCASAVHESLALGWTDLLPLEEFFSALGRTVYMWGVF</sequence>
<reference evidence="1" key="1">
    <citation type="submission" date="2020-11" db="EMBL/GenBank/DDBJ databases">
        <authorList>
            <person name="Tran Van P."/>
        </authorList>
    </citation>
    <scope>NUCLEOTIDE SEQUENCE</scope>
</reference>
<accession>A0A7R9DPM6</accession>
<evidence type="ECO:0000313" key="1">
    <source>
        <dbReference type="EMBL" id="CAD7418681.1"/>
    </source>
</evidence>
<gene>
    <name evidence="1" type="ORF">TCEB3V08_LOCUS13439</name>
</gene>
<organism evidence="1">
    <name type="scientific">Timema cristinae</name>
    <name type="common">Walking stick</name>
    <dbReference type="NCBI Taxonomy" id="61476"/>
    <lineage>
        <taxon>Eukaryota</taxon>
        <taxon>Metazoa</taxon>
        <taxon>Ecdysozoa</taxon>
        <taxon>Arthropoda</taxon>
        <taxon>Hexapoda</taxon>
        <taxon>Insecta</taxon>
        <taxon>Pterygota</taxon>
        <taxon>Neoptera</taxon>
        <taxon>Polyneoptera</taxon>
        <taxon>Phasmatodea</taxon>
        <taxon>Timematodea</taxon>
        <taxon>Timematoidea</taxon>
        <taxon>Timematidae</taxon>
        <taxon>Timema</taxon>
    </lineage>
</organism>
<protein>
    <submittedName>
        <fullName evidence="1">Uncharacterized protein</fullName>
    </submittedName>
</protein>
<proteinExistence type="predicted"/>